<feature type="transmembrane region" description="Helical" evidence="6">
    <location>
        <begin position="400"/>
        <end position="419"/>
    </location>
</feature>
<gene>
    <name evidence="7" type="ORF">ACPOL_0783</name>
</gene>
<feature type="transmembrane region" description="Helical" evidence="6">
    <location>
        <begin position="179"/>
        <end position="200"/>
    </location>
</feature>
<dbReference type="PANTHER" id="PTHR30250:SF26">
    <property type="entry name" value="PSMA PROTEIN"/>
    <property type="match status" value="1"/>
</dbReference>
<organism evidence="7 8">
    <name type="scientific">Acidisarcina polymorpha</name>
    <dbReference type="NCBI Taxonomy" id="2211140"/>
    <lineage>
        <taxon>Bacteria</taxon>
        <taxon>Pseudomonadati</taxon>
        <taxon>Acidobacteriota</taxon>
        <taxon>Terriglobia</taxon>
        <taxon>Terriglobales</taxon>
        <taxon>Acidobacteriaceae</taxon>
        <taxon>Acidisarcina</taxon>
    </lineage>
</organism>
<dbReference type="GO" id="GO:0005886">
    <property type="term" value="C:plasma membrane"/>
    <property type="evidence" value="ECO:0007669"/>
    <property type="project" value="UniProtKB-SubCell"/>
</dbReference>
<reference evidence="7 8" key="1">
    <citation type="journal article" date="2018" name="Front. Microbiol.">
        <title>Hydrolytic Capabilities as a Key to Environmental Success: Chitinolytic and Cellulolytic Acidobacteria From Acidic Sub-arctic Soils and Boreal Peatlands.</title>
        <authorList>
            <person name="Belova S.E."/>
            <person name="Ravin N.V."/>
            <person name="Pankratov T.A."/>
            <person name="Rakitin A.L."/>
            <person name="Ivanova A.A."/>
            <person name="Beletsky A.V."/>
            <person name="Mardanov A.V."/>
            <person name="Sinninghe Damste J.S."/>
            <person name="Dedysh S.N."/>
        </authorList>
    </citation>
    <scope>NUCLEOTIDE SEQUENCE [LARGE SCALE GENOMIC DNA]</scope>
    <source>
        <strain evidence="7 8">SBC82</strain>
    </source>
</reference>
<keyword evidence="4 6" id="KW-1133">Transmembrane helix</keyword>
<feature type="transmembrane region" description="Helical" evidence="6">
    <location>
        <begin position="145"/>
        <end position="167"/>
    </location>
</feature>
<evidence type="ECO:0000256" key="1">
    <source>
        <dbReference type="ARBA" id="ARBA00004651"/>
    </source>
</evidence>
<feature type="transmembrane region" description="Helical" evidence="6">
    <location>
        <begin position="489"/>
        <end position="510"/>
    </location>
</feature>
<sequence length="547" mass="59805">MLDTLLPDPEGPILEDHAATIRESLSRNVSVDVVARIGYLVSRFFIPPFVLAHVSLEAYGLWSTAFIMVSYVGLSTMGISTVYIKFVAEYCARRDYLKANQLLSTGLCLTVPFCGVVFAIFYLLWPRLVVWLHIAPSLRGDAREVVLSVVAIFLASLSLGAFHDAVVGAQKTDMVQRRWMVCYIVETILIFILVGMGRGIRGLSEAFLVRTIIDVVLCLIMAVRLLPWLRISPRLITREAFRTLFAFGAIVQIQGLLSITLDSIERAVAAPLVGLAGTGLLEVGKKLPSMAGSVPIAFTSSFTPAASYVHGGLESSPQQRDTVRRLYLRGARYMNLAAAYFCGFLVAIPGPILDVWMGKHFAGAAYLVVIFSISTQVHLMTGPGTSILRGIGQVREEFHYALPNVAALLVAIPISRLVLGRWTALGIATAVAVSTLISAIYFLAHANHILKVSALEYWKNVAGPGLVPYLVAAPFILPAHFVVTHNGRWIAAAWLAGMGLIYTLVLLAVVDTLVWSPSERQWFHGMASARLTKILPFKSRFAESHNI</sequence>
<feature type="transmembrane region" description="Helical" evidence="6">
    <location>
        <begin position="333"/>
        <end position="352"/>
    </location>
</feature>
<name>A0A2Z5FUH9_9BACT</name>
<dbReference type="AlphaFoldDB" id="A0A2Z5FUH9"/>
<keyword evidence="3 6" id="KW-0812">Transmembrane</keyword>
<dbReference type="EMBL" id="CP030840">
    <property type="protein sequence ID" value="AXC10144.1"/>
    <property type="molecule type" value="Genomic_DNA"/>
</dbReference>
<evidence type="ECO:0000256" key="5">
    <source>
        <dbReference type="ARBA" id="ARBA00023136"/>
    </source>
</evidence>
<protein>
    <submittedName>
        <fullName evidence="7">Membrane protein involved in the export of O-antigen and teichoic acid</fullName>
    </submittedName>
</protein>
<evidence type="ECO:0000313" key="7">
    <source>
        <dbReference type="EMBL" id="AXC10144.1"/>
    </source>
</evidence>
<feature type="transmembrane region" description="Helical" evidence="6">
    <location>
        <begin position="465"/>
        <end position="483"/>
    </location>
</feature>
<dbReference type="OrthoDB" id="5751261at2"/>
<evidence type="ECO:0000256" key="4">
    <source>
        <dbReference type="ARBA" id="ARBA00022989"/>
    </source>
</evidence>
<dbReference type="PANTHER" id="PTHR30250">
    <property type="entry name" value="PST FAMILY PREDICTED COLANIC ACID TRANSPORTER"/>
    <property type="match status" value="1"/>
</dbReference>
<proteinExistence type="predicted"/>
<evidence type="ECO:0000313" key="8">
    <source>
        <dbReference type="Proteomes" id="UP000253606"/>
    </source>
</evidence>
<evidence type="ECO:0000256" key="3">
    <source>
        <dbReference type="ARBA" id="ARBA00022692"/>
    </source>
</evidence>
<accession>A0A2Z5FUH9</accession>
<keyword evidence="2" id="KW-1003">Cell membrane</keyword>
<dbReference type="InterPro" id="IPR050833">
    <property type="entry name" value="Poly_Biosynth_Transport"/>
</dbReference>
<feature type="transmembrane region" description="Helical" evidence="6">
    <location>
        <begin position="105"/>
        <end position="125"/>
    </location>
</feature>
<feature type="transmembrane region" description="Helical" evidence="6">
    <location>
        <begin position="425"/>
        <end position="444"/>
    </location>
</feature>
<keyword evidence="5 6" id="KW-0472">Membrane</keyword>
<evidence type="ECO:0000256" key="2">
    <source>
        <dbReference type="ARBA" id="ARBA00022475"/>
    </source>
</evidence>
<feature type="transmembrane region" description="Helical" evidence="6">
    <location>
        <begin position="59"/>
        <end position="84"/>
    </location>
</feature>
<dbReference type="Proteomes" id="UP000253606">
    <property type="component" value="Chromosome"/>
</dbReference>
<dbReference type="RefSeq" id="WP_114205842.1">
    <property type="nucleotide sequence ID" value="NZ_CP030840.1"/>
</dbReference>
<dbReference type="KEGG" id="abas:ACPOL_0783"/>
<feature type="transmembrane region" description="Helical" evidence="6">
    <location>
        <begin position="206"/>
        <end position="229"/>
    </location>
</feature>
<keyword evidence="8" id="KW-1185">Reference proteome</keyword>
<evidence type="ECO:0000256" key="6">
    <source>
        <dbReference type="SAM" id="Phobius"/>
    </source>
</evidence>
<comment type="subcellular location">
    <subcellularLocation>
        <location evidence="1">Cell membrane</location>
        <topology evidence="1">Multi-pass membrane protein</topology>
    </subcellularLocation>
</comment>